<name>A0A0C2WKS4_AMAMK</name>
<dbReference type="InParanoid" id="A0A0C2WKS4"/>
<keyword evidence="2" id="KW-1185">Reference proteome</keyword>
<dbReference type="HOGENOM" id="CLU_085786_3_1_1"/>
<organism evidence="1 2">
    <name type="scientific">Amanita muscaria (strain Koide BX008)</name>
    <dbReference type="NCBI Taxonomy" id="946122"/>
    <lineage>
        <taxon>Eukaryota</taxon>
        <taxon>Fungi</taxon>
        <taxon>Dikarya</taxon>
        <taxon>Basidiomycota</taxon>
        <taxon>Agaricomycotina</taxon>
        <taxon>Agaricomycetes</taxon>
        <taxon>Agaricomycetidae</taxon>
        <taxon>Agaricales</taxon>
        <taxon>Pluteineae</taxon>
        <taxon>Amanitaceae</taxon>
        <taxon>Amanita</taxon>
    </lineage>
</organism>
<evidence type="ECO:0000313" key="1">
    <source>
        <dbReference type="EMBL" id="KIL57281.1"/>
    </source>
</evidence>
<sequence length="183" mass="20900">MLPPSILDYFARIPLNTTIENKYYGVYNKILDRTFNSTRDTFTIQPQYPLPQAQTHGVPSADFVVTYVVAMDERPVFFLEIKPPGHVNDILSRIAADDLMRDRFRSLYDLTPLPRLHGISAMGQRLAFYCLDKATGNVEPEYVERSRSRVTDVVPANMWDLDITTAAGYERFMEVVNDAKGMV</sequence>
<dbReference type="AlphaFoldDB" id="A0A0C2WKS4"/>
<evidence type="ECO:0000313" key="2">
    <source>
        <dbReference type="Proteomes" id="UP000054549"/>
    </source>
</evidence>
<feature type="non-terminal residue" evidence="1">
    <location>
        <position position="183"/>
    </location>
</feature>
<proteinExistence type="predicted"/>
<dbReference type="Proteomes" id="UP000054549">
    <property type="component" value="Unassembled WGS sequence"/>
</dbReference>
<reference evidence="1 2" key="1">
    <citation type="submission" date="2014-04" db="EMBL/GenBank/DDBJ databases">
        <title>Evolutionary Origins and Diversification of the Mycorrhizal Mutualists.</title>
        <authorList>
            <consortium name="DOE Joint Genome Institute"/>
            <consortium name="Mycorrhizal Genomics Consortium"/>
            <person name="Kohler A."/>
            <person name="Kuo A."/>
            <person name="Nagy L.G."/>
            <person name="Floudas D."/>
            <person name="Copeland A."/>
            <person name="Barry K.W."/>
            <person name="Cichocki N."/>
            <person name="Veneault-Fourrey C."/>
            <person name="LaButti K."/>
            <person name="Lindquist E.A."/>
            <person name="Lipzen A."/>
            <person name="Lundell T."/>
            <person name="Morin E."/>
            <person name="Murat C."/>
            <person name="Riley R."/>
            <person name="Ohm R."/>
            <person name="Sun H."/>
            <person name="Tunlid A."/>
            <person name="Henrissat B."/>
            <person name="Grigoriev I.V."/>
            <person name="Hibbett D.S."/>
            <person name="Martin F."/>
        </authorList>
    </citation>
    <scope>NUCLEOTIDE SEQUENCE [LARGE SCALE GENOMIC DNA]</scope>
    <source>
        <strain evidence="1 2">Koide BX008</strain>
    </source>
</reference>
<accession>A0A0C2WKS4</accession>
<dbReference type="OrthoDB" id="3255221at2759"/>
<protein>
    <submittedName>
        <fullName evidence="1">Uncharacterized protein</fullName>
    </submittedName>
</protein>
<dbReference type="EMBL" id="KN818376">
    <property type="protein sequence ID" value="KIL57281.1"/>
    <property type="molecule type" value="Genomic_DNA"/>
</dbReference>
<gene>
    <name evidence="1" type="ORF">M378DRAFT_171952</name>
</gene>
<dbReference type="STRING" id="946122.A0A0C2WKS4"/>